<evidence type="ECO:0000256" key="12">
    <source>
        <dbReference type="ARBA" id="ARBA00042730"/>
    </source>
</evidence>
<dbReference type="Gene3D" id="3.30.429.10">
    <property type="entry name" value="Macrophage Migration Inhibitory Factor"/>
    <property type="match status" value="1"/>
</dbReference>
<comment type="catalytic activity">
    <reaction evidence="7">
        <text>L-dopachrome = 5,6-dihydroxyindole-2-carboxylate</text>
        <dbReference type="Rhea" id="RHEA:13041"/>
        <dbReference type="ChEBI" id="CHEBI:16875"/>
        <dbReference type="ChEBI" id="CHEBI:57509"/>
        <dbReference type="EC" id="5.3.3.12"/>
    </reaction>
</comment>
<comment type="catalytic activity">
    <reaction evidence="6">
        <text>3-phenylpyruvate = enol-phenylpyruvate</text>
        <dbReference type="Rhea" id="RHEA:17097"/>
        <dbReference type="ChEBI" id="CHEBI:16815"/>
        <dbReference type="ChEBI" id="CHEBI:18005"/>
        <dbReference type="EC" id="5.3.2.1"/>
    </reaction>
</comment>
<protein>
    <recommendedName>
        <fullName evidence="12">L-dopachrome isomerase</fullName>
        <ecNumber evidence="9">5.3.2.1</ecNumber>
        <ecNumber evidence="8">5.3.3.12</ecNumber>
    </recommendedName>
    <alternativeName>
        <fullName evidence="10">L-dopachrome tautomerase</fullName>
    </alternativeName>
    <alternativeName>
        <fullName evidence="11">Phenylpyruvate tautomerase</fullName>
    </alternativeName>
</protein>
<feature type="compositionally biased region" description="Polar residues" evidence="13">
    <location>
        <begin position="155"/>
        <end position="169"/>
    </location>
</feature>
<evidence type="ECO:0000256" key="7">
    <source>
        <dbReference type="ARBA" id="ARBA00036823"/>
    </source>
</evidence>
<feature type="compositionally biased region" description="Basic residues" evidence="13">
    <location>
        <begin position="558"/>
        <end position="567"/>
    </location>
</feature>
<feature type="region of interest" description="Disordered" evidence="13">
    <location>
        <begin position="380"/>
        <end position="399"/>
    </location>
</feature>
<dbReference type="GO" id="GO:0004167">
    <property type="term" value="F:dopachrome isomerase activity"/>
    <property type="evidence" value="ECO:0007669"/>
    <property type="project" value="UniProtKB-EC"/>
</dbReference>
<dbReference type="VEuPathDB" id="FungiDB:F503_05068"/>
<proteinExistence type="inferred from homology"/>
<feature type="compositionally biased region" description="Basic and acidic residues" evidence="13">
    <location>
        <begin position="35"/>
        <end position="46"/>
    </location>
</feature>
<feature type="region of interest" description="Disordered" evidence="13">
    <location>
        <begin position="414"/>
        <end position="445"/>
    </location>
</feature>
<evidence type="ECO:0000256" key="1">
    <source>
        <dbReference type="ARBA" id="ARBA00004613"/>
    </source>
</evidence>
<dbReference type="InterPro" id="IPR001398">
    <property type="entry name" value="Macrophage_inhib_fac"/>
</dbReference>
<dbReference type="PANTHER" id="PTHR11954:SF6">
    <property type="entry name" value="MACROPHAGE MIGRATION INHIBITORY FACTOR"/>
    <property type="match status" value="1"/>
</dbReference>
<dbReference type="AlphaFoldDB" id="S3CTF1"/>
<evidence type="ECO:0000256" key="11">
    <source>
        <dbReference type="ARBA" id="ARBA00041912"/>
    </source>
</evidence>
<sequence length="590" mass="62352">MDPDLSIDTAQQHGKRPLPSINSAGKPARSASKPSSDEKKERRRDGAIGTVRGPREMTSTRCESGHERSSFNGNTDASLNVITDPTITVGGQDTATPLSFSQRAAQLDRSPTPLLVHDDQRLLRDIDRAPPGDLPILRPRRKSLLSLTGGRRDSNGTSGSVNANGISNSANKRNSRILSESIAAVAAGEYSELARRRSQYFEDIFSARDGDNSPVQERIRSESLVLAEIRTNVHVGDEFTIITELSAHLASRYSRPLSSIVVAIQHGQCMCFGGSFDSAYVMSVTALPSQLQPTTNKRNAALIQKHMEEALGVPAARGHLRFVPVPETNLAYGGNTTVGHLDELARSGSIIGAGPGAAAGASYNLLNAQSSNDGVYVSSPAKASAGGSPGVQDQAISSGLGSRKYKTARKLSVKSISSSFRSPSQSPEKTTAAAPPPDQAQGRVSRVMYESATQKQANVATTPAAAAPAASTLPIIPEMTFKEGQQTEKGTDAEGGNDRDEESEKAQAQTLCQDKFGGRIGIHELLTRGSAPQASCAISTANIPSAEHASSQAAVGRKPSRRARRTKSFVATFFGRSASASATTTPKTHE</sequence>
<dbReference type="GO" id="GO:0005576">
    <property type="term" value="C:extracellular region"/>
    <property type="evidence" value="ECO:0007669"/>
    <property type="project" value="UniProtKB-SubCell"/>
</dbReference>
<evidence type="ECO:0000256" key="4">
    <source>
        <dbReference type="ARBA" id="ARBA00022525"/>
    </source>
</evidence>
<feature type="region of interest" description="Disordered" evidence="13">
    <location>
        <begin position="146"/>
        <end position="169"/>
    </location>
</feature>
<keyword evidence="5" id="KW-0413">Isomerase</keyword>
<evidence type="ECO:0000256" key="5">
    <source>
        <dbReference type="ARBA" id="ARBA00023235"/>
    </source>
</evidence>
<feature type="region of interest" description="Disordered" evidence="13">
    <location>
        <begin position="543"/>
        <end position="569"/>
    </location>
</feature>
<dbReference type="SUPFAM" id="SSF55331">
    <property type="entry name" value="Tautomerase/MIF"/>
    <property type="match status" value="1"/>
</dbReference>
<keyword evidence="15" id="KW-1185">Reference proteome</keyword>
<evidence type="ECO:0000256" key="3">
    <source>
        <dbReference type="ARBA" id="ARBA00022514"/>
    </source>
</evidence>
<dbReference type="Pfam" id="PF01187">
    <property type="entry name" value="MIF"/>
    <property type="match status" value="1"/>
</dbReference>
<feature type="region of interest" description="Disordered" evidence="13">
    <location>
        <begin position="1"/>
        <end position="77"/>
    </location>
</feature>
<dbReference type="OrthoDB" id="255819at2759"/>
<accession>S3CTF1</accession>
<keyword evidence="3" id="KW-0202">Cytokine</keyword>
<evidence type="ECO:0000313" key="14">
    <source>
        <dbReference type="EMBL" id="EPE09973.1"/>
    </source>
</evidence>
<gene>
    <name evidence="14" type="ORF">F503_05068</name>
</gene>
<dbReference type="EC" id="5.3.2.1" evidence="9"/>
<dbReference type="InterPro" id="IPR014347">
    <property type="entry name" value="Tautomerase/MIF_sf"/>
</dbReference>
<comment type="similarity">
    <text evidence="2">Belongs to the MIF family.</text>
</comment>
<evidence type="ECO:0000256" key="9">
    <source>
        <dbReference type="ARBA" id="ARBA00039086"/>
    </source>
</evidence>
<dbReference type="EMBL" id="KE148146">
    <property type="protein sequence ID" value="EPE09973.1"/>
    <property type="molecule type" value="Genomic_DNA"/>
</dbReference>
<dbReference type="Proteomes" id="UP000016923">
    <property type="component" value="Unassembled WGS sequence"/>
</dbReference>
<feature type="compositionally biased region" description="Basic and acidic residues" evidence="13">
    <location>
        <begin position="485"/>
        <end position="504"/>
    </location>
</feature>
<name>S3CTF1_OPHP1</name>
<dbReference type="HOGENOM" id="CLU_038298_2_0_1"/>
<dbReference type="STRING" id="1262450.S3CTF1"/>
<evidence type="ECO:0000256" key="10">
    <source>
        <dbReference type="ARBA" id="ARBA00041631"/>
    </source>
</evidence>
<evidence type="ECO:0000256" key="6">
    <source>
        <dbReference type="ARBA" id="ARBA00036735"/>
    </source>
</evidence>
<evidence type="ECO:0000256" key="13">
    <source>
        <dbReference type="SAM" id="MobiDB-lite"/>
    </source>
</evidence>
<reference evidence="14 15" key="1">
    <citation type="journal article" date="2013" name="BMC Genomics">
        <title>The genome and transcriptome of the pine saprophyte Ophiostoma piceae, and a comparison with the bark beetle-associated pine pathogen Grosmannia clavigera.</title>
        <authorList>
            <person name="Haridas S."/>
            <person name="Wang Y."/>
            <person name="Lim L."/>
            <person name="Massoumi Alamouti S."/>
            <person name="Jackman S."/>
            <person name="Docking R."/>
            <person name="Robertson G."/>
            <person name="Birol I."/>
            <person name="Bohlmann J."/>
            <person name="Breuil C."/>
        </authorList>
    </citation>
    <scope>NUCLEOTIDE SEQUENCE [LARGE SCALE GENOMIC DNA]</scope>
    <source>
        <strain evidence="14 15">UAMH 11346</strain>
    </source>
</reference>
<organism evidence="14 15">
    <name type="scientific">Ophiostoma piceae (strain UAMH 11346)</name>
    <name type="common">Sap stain fungus</name>
    <dbReference type="NCBI Taxonomy" id="1262450"/>
    <lineage>
        <taxon>Eukaryota</taxon>
        <taxon>Fungi</taxon>
        <taxon>Dikarya</taxon>
        <taxon>Ascomycota</taxon>
        <taxon>Pezizomycotina</taxon>
        <taxon>Sordariomycetes</taxon>
        <taxon>Sordariomycetidae</taxon>
        <taxon>Ophiostomatales</taxon>
        <taxon>Ophiostomataceae</taxon>
        <taxon>Ophiostoma</taxon>
    </lineage>
</organism>
<dbReference type="eggNOG" id="ENOG502S2ZV">
    <property type="taxonomic scope" value="Eukaryota"/>
</dbReference>
<keyword evidence="4" id="KW-0964">Secreted</keyword>
<feature type="region of interest" description="Disordered" evidence="13">
    <location>
        <begin position="481"/>
        <end position="504"/>
    </location>
</feature>
<evidence type="ECO:0000256" key="8">
    <source>
        <dbReference type="ARBA" id="ARBA00038932"/>
    </source>
</evidence>
<feature type="compositionally biased region" description="Low complexity" evidence="13">
    <location>
        <begin position="414"/>
        <end position="426"/>
    </location>
</feature>
<evidence type="ECO:0000313" key="15">
    <source>
        <dbReference type="Proteomes" id="UP000016923"/>
    </source>
</evidence>
<dbReference type="PANTHER" id="PTHR11954">
    <property type="entry name" value="D-DOPACHROME DECARBOXYLASE"/>
    <property type="match status" value="1"/>
</dbReference>
<dbReference type="GO" id="GO:0050178">
    <property type="term" value="F:phenylpyruvate tautomerase activity"/>
    <property type="evidence" value="ECO:0007669"/>
    <property type="project" value="UniProtKB-EC"/>
</dbReference>
<dbReference type="EC" id="5.3.3.12" evidence="8"/>
<evidence type="ECO:0000256" key="2">
    <source>
        <dbReference type="ARBA" id="ARBA00005851"/>
    </source>
</evidence>
<comment type="subcellular location">
    <subcellularLocation>
        <location evidence="1">Secreted</location>
    </subcellularLocation>
</comment>
<feature type="compositionally biased region" description="Polar residues" evidence="13">
    <location>
        <begin position="543"/>
        <end position="553"/>
    </location>
</feature>